<dbReference type="OrthoDB" id="273771at2759"/>
<protein>
    <submittedName>
        <fullName evidence="4">WD40 repeat domain-containing protein</fullName>
    </submittedName>
</protein>
<gene>
    <name evidence="4" type="ORF">PsYK624_158870</name>
</gene>
<dbReference type="SUPFAM" id="SSF50978">
    <property type="entry name" value="WD40 repeat-like"/>
    <property type="match status" value="1"/>
</dbReference>
<sequence>MLFWQSPPSTHPHDIYARSFQGLGYGYPLLYPEPDPVDGEVQIADVGFFREGAFIRLFNLDTSTQEKAVKGQDHLDLEQFPLEHPIKIKHTSAKIFPGDLCSHGVQKMDVRLEADAAPSLGISAGLQASFICKQAYGAVLTLKSPAHAEEVIVSHHLRRYILRNVDRYYDYATQELGHVVKQRDMVFVTGWTKTKPDWAATVLSSQRISSSEVSLGVHATGSTGAHVGGSRDRLMTMSPIPRYGRQYAPNSPRTVPEDIKEDQCLFVRRLRVRRRLFTKIVAGAGYHHLPHLDGRHSALGEEGFAAEDRNAEPVELWIKSGGEGTAPDHLDILLAYILQSPDVIVAIASDDEIESLLAGQHVVDFASWLRQARLPVEINDHGVGCLRPEELISHQQERRFARPPITAENLNDWPQITRKDAGVLTDSKILLGLTQSKACPVKYKAVAFGNSNTMKINNSRCVSISADGKLLAAATDNTILVWRLQDGLTVQRLNRDGHTNIIRQVAFSPDGQHVLSGAEDNLALLWSVKTGDVMRRLEGHENPVLYVSFSPDGTQIATRSKDSLRISDAFNGGLLHTITDLKLELSGEIFFPLGGSRIAAVSNPSMEDTTVVVLDCRTGGRLATLRKQNIRCITFSPEGDRIASGFEDGSACVWDAASGKVLLDLKEHTDWVREVVFSLDGGEVATASDDGTVVMCDSRTGERHLTFRVGSIRGRDDEIVLAMAFSPRNDFIACGAADGCVRVWNRKTGTFVTAFQGHTDWVQCVIFTPDGWNVLSYGNDRVVRRSICDALRLS</sequence>
<comment type="caution">
    <text evidence="4">The sequence shown here is derived from an EMBL/GenBank/DDBJ whole genome shotgun (WGS) entry which is preliminary data.</text>
</comment>
<evidence type="ECO:0000313" key="4">
    <source>
        <dbReference type="EMBL" id="GJE99616.1"/>
    </source>
</evidence>
<reference evidence="4 5" key="1">
    <citation type="submission" date="2021-08" db="EMBL/GenBank/DDBJ databases">
        <title>Draft Genome Sequence of Phanerochaete sordida strain YK-624.</title>
        <authorList>
            <person name="Mori T."/>
            <person name="Dohra H."/>
            <person name="Suzuki T."/>
            <person name="Kawagishi H."/>
            <person name="Hirai H."/>
        </authorList>
    </citation>
    <scope>NUCLEOTIDE SEQUENCE [LARGE SCALE GENOMIC DNA]</scope>
    <source>
        <strain evidence="4 5">YK-624</strain>
    </source>
</reference>
<dbReference type="Proteomes" id="UP000703269">
    <property type="component" value="Unassembled WGS sequence"/>
</dbReference>
<feature type="repeat" description="WD" evidence="3">
    <location>
        <begin position="623"/>
        <end position="664"/>
    </location>
</feature>
<dbReference type="AlphaFoldDB" id="A0A9P3GRR5"/>
<keyword evidence="2" id="KW-0677">Repeat</keyword>
<evidence type="ECO:0000313" key="5">
    <source>
        <dbReference type="Proteomes" id="UP000703269"/>
    </source>
</evidence>
<dbReference type="InterPro" id="IPR036322">
    <property type="entry name" value="WD40_repeat_dom_sf"/>
</dbReference>
<evidence type="ECO:0000256" key="1">
    <source>
        <dbReference type="ARBA" id="ARBA00022574"/>
    </source>
</evidence>
<dbReference type="CDD" id="cd00200">
    <property type="entry name" value="WD40"/>
    <property type="match status" value="1"/>
</dbReference>
<dbReference type="InterPro" id="IPR015943">
    <property type="entry name" value="WD40/YVTN_repeat-like_dom_sf"/>
</dbReference>
<name>A0A9P3GRR5_9APHY</name>
<feature type="repeat" description="WD" evidence="3">
    <location>
        <begin position="495"/>
        <end position="536"/>
    </location>
</feature>
<dbReference type="PROSITE" id="PS50294">
    <property type="entry name" value="WD_REPEATS_REGION"/>
    <property type="match status" value="2"/>
</dbReference>
<dbReference type="InterPro" id="IPR019775">
    <property type="entry name" value="WD40_repeat_CS"/>
</dbReference>
<proteinExistence type="predicted"/>
<dbReference type="PANTHER" id="PTHR44129">
    <property type="entry name" value="WD REPEAT-CONTAINING PROTEIN POP1"/>
    <property type="match status" value="1"/>
</dbReference>
<dbReference type="Gene3D" id="2.130.10.10">
    <property type="entry name" value="YVTN repeat-like/Quinoprotein amine dehydrogenase"/>
    <property type="match status" value="3"/>
</dbReference>
<dbReference type="InterPro" id="IPR050349">
    <property type="entry name" value="WD_LIS1/nudF_dynein_reg"/>
</dbReference>
<dbReference type="Pfam" id="PF00400">
    <property type="entry name" value="WD40"/>
    <property type="match status" value="7"/>
</dbReference>
<feature type="repeat" description="WD" evidence="3">
    <location>
        <begin position="720"/>
        <end position="754"/>
    </location>
</feature>
<dbReference type="EMBL" id="BPQB01000114">
    <property type="protein sequence ID" value="GJE99616.1"/>
    <property type="molecule type" value="Genomic_DNA"/>
</dbReference>
<dbReference type="PROSITE" id="PS50082">
    <property type="entry name" value="WD_REPEATS_2"/>
    <property type="match status" value="5"/>
</dbReference>
<accession>A0A9P3GRR5</accession>
<organism evidence="4 5">
    <name type="scientific">Phanerochaete sordida</name>
    <dbReference type="NCBI Taxonomy" id="48140"/>
    <lineage>
        <taxon>Eukaryota</taxon>
        <taxon>Fungi</taxon>
        <taxon>Dikarya</taxon>
        <taxon>Basidiomycota</taxon>
        <taxon>Agaricomycotina</taxon>
        <taxon>Agaricomycetes</taxon>
        <taxon>Polyporales</taxon>
        <taxon>Phanerochaetaceae</taxon>
        <taxon>Phanerochaete</taxon>
    </lineage>
</organism>
<evidence type="ECO:0000256" key="3">
    <source>
        <dbReference type="PROSITE-ProRule" id="PRU00221"/>
    </source>
</evidence>
<feature type="repeat" description="WD" evidence="3">
    <location>
        <begin position="665"/>
        <end position="706"/>
    </location>
</feature>
<evidence type="ECO:0000256" key="2">
    <source>
        <dbReference type="ARBA" id="ARBA00022737"/>
    </source>
</evidence>
<dbReference type="InterPro" id="IPR001680">
    <property type="entry name" value="WD40_rpt"/>
</dbReference>
<feature type="repeat" description="WD" evidence="3">
    <location>
        <begin position="537"/>
        <end position="563"/>
    </location>
</feature>
<keyword evidence="5" id="KW-1185">Reference proteome</keyword>
<keyword evidence="1 3" id="KW-0853">WD repeat</keyword>
<dbReference type="PROSITE" id="PS00678">
    <property type="entry name" value="WD_REPEATS_1"/>
    <property type="match status" value="1"/>
</dbReference>
<dbReference type="SMART" id="SM00320">
    <property type="entry name" value="WD40"/>
    <property type="match status" value="7"/>
</dbReference>